<organism evidence="2 3">
    <name type="scientific">Xylocopilactobacillus apicola</name>
    <dbReference type="NCBI Taxonomy" id="2932184"/>
    <lineage>
        <taxon>Bacteria</taxon>
        <taxon>Bacillati</taxon>
        <taxon>Bacillota</taxon>
        <taxon>Bacilli</taxon>
        <taxon>Lactobacillales</taxon>
        <taxon>Lactobacillaceae</taxon>
        <taxon>Xylocopilactobacillus</taxon>
    </lineage>
</organism>
<evidence type="ECO:0000313" key="3">
    <source>
        <dbReference type="Proteomes" id="UP001321861"/>
    </source>
</evidence>
<dbReference type="Pfam" id="PF13460">
    <property type="entry name" value="NAD_binding_10"/>
    <property type="match status" value="1"/>
</dbReference>
<accession>A0AAU9DK52</accession>
<evidence type="ECO:0000259" key="1">
    <source>
        <dbReference type="Pfam" id="PF13460"/>
    </source>
</evidence>
<protein>
    <recommendedName>
        <fullName evidence="1">NAD(P)-binding domain-containing protein</fullName>
    </recommendedName>
</protein>
<dbReference type="Gene3D" id="3.40.50.720">
    <property type="entry name" value="NAD(P)-binding Rossmann-like Domain"/>
    <property type="match status" value="1"/>
</dbReference>
<reference evidence="2 3" key="1">
    <citation type="journal article" date="2023" name="Microbiol. Spectr.">
        <title>Symbiosis of Carpenter Bees with Uncharacterized Lactic Acid Bacteria Showing NAD Auxotrophy.</title>
        <authorList>
            <person name="Kawasaki S."/>
            <person name="Ozawa K."/>
            <person name="Mori T."/>
            <person name="Yamamoto A."/>
            <person name="Ito M."/>
            <person name="Ohkuma M."/>
            <person name="Sakamoto M."/>
            <person name="Matsutani M."/>
        </authorList>
    </citation>
    <scope>NUCLEOTIDE SEQUENCE [LARGE SCALE GENOMIC DNA]</scope>
    <source>
        <strain evidence="2 3">XA3</strain>
    </source>
</reference>
<dbReference type="InterPro" id="IPR036291">
    <property type="entry name" value="NAD(P)-bd_dom_sf"/>
</dbReference>
<proteinExistence type="predicted"/>
<keyword evidence="3" id="KW-1185">Reference proteome</keyword>
<gene>
    <name evidence="2" type="ORF">XA3_13470</name>
</gene>
<dbReference type="AlphaFoldDB" id="A0AAU9DK52"/>
<dbReference type="EMBL" id="AP026802">
    <property type="protein sequence ID" value="BDR58906.1"/>
    <property type="molecule type" value="Genomic_DNA"/>
</dbReference>
<dbReference type="InterPro" id="IPR016040">
    <property type="entry name" value="NAD(P)-bd_dom"/>
</dbReference>
<sequence>MKKVIILGANGQIARLVEDQLLNDDVELTLFLRLKNRVADLAAHPRVKVIEGDLKNKKDVF</sequence>
<feature type="domain" description="NAD(P)-binding" evidence="1">
    <location>
        <begin position="8"/>
        <end position="60"/>
    </location>
</feature>
<dbReference type="Proteomes" id="UP001321861">
    <property type="component" value="Chromosome"/>
</dbReference>
<dbReference type="KEGG" id="xap:XA3_13470"/>
<name>A0AAU9DK52_9LACO</name>
<evidence type="ECO:0000313" key="2">
    <source>
        <dbReference type="EMBL" id="BDR58906.1"/>
    </source>
</evidence>
<dbReference type="SUPFAM" id="SSF51735">
    <property type="entry name" value="NAD(P)-binding Rossmann-fold domains"/>
    <property type="match status" value="1"/>
</dbReference>